<evidence type="ECO:0000256" key="7">
    <source>
        <dbReference type="ARBA" id="ARBA00022605"/>
    </source>
</evidence>
<dbReference type="SUPFAM" id="SSF143548">
    <property type="entry name" value="Serine metabolism enzymes domain"/>
    <property type="match status" value="1"/>
</dbReference>
<evidence type="ECO:0000313" key="18">
    <source>
        <dbReference type="EMBL" id="CAD7703206.1"/>
    </source>
</evidence>
<dbReference type="SUPFAM" id="SSF52283">
    <property type="entry name" value="Formate/glycerate dehydrogenase catalytic domain-like"/>
    <property type="match status" value="1"/>
</dbReference>
<dbReference type="PANTHER" id="PTHR42938">
    <property type="entry name" value="FORMATE DEHYDROGENASE 1"/>
    <property type="match status" value="1"/>
</dbReference>
<dbReference type="Pfam" id="PF00389">
    <property type="entry name" value="2-Hacid_dh"/>
    <property type="match status" value="1"/>
</dbReference>
<dbReference type="InterPro" id="IPR006140">
    <property type="entry name" value="D-isomer_DH_NAD-bd"/>
</dbReference>
<protein>
    <recommendedName>
        <fullName evidence="5 13">D-3-phosphoglycerate dehydrogenase</fullName>
        <ecNumber evidence="4 13">1.1.1.95</ecNumber>
    </recommendedName>
</protein>
<dbReference type="Proteomes" id="UP000708148">
    <property type="component" value="Unassembled WGS sequence"/>
</dbReference>
<sequence length="636" mass="67707">MQAQGLPTAFRGVAWRYTRRAAARNGRCPESGAVRTAGAAFKKWGSVHPSQRWATCTCAKASKPVAVVSAQEGPTVLVAEKLGSAGLEILEKFAVADTTYDLSPDELVAKISEYDAIIIRSGTQVTREVFEAANGRLKVVGRAGVGVDNVDLAAATEHGCLVVNAPTANTVAAAEHGIALLCALSRNVAQADASMKHGEWTRSKFIGTGIIGKTLAVMGFGKVGSEVARRAQGLGMVVIAHDPYASEEKARALGVKLVSFDEAIESADFFSLHMPLTPSTKNMFNDDVFGRMKKGARIVNVARGGVIDDQALKRALDDGHVAQAALDVFETEPPGNDHPLVTHPKVICTPHLGASTSEAQEGVAVEIVEAVVAALRGELVSTAINAPMVPPDVLVELQPYVSLAQGLGKAAVQLVGDTGVSDISICYSSPRGDDLDTRLLRAMVIKGILEEITTARVNLVNADLLAQNRGLRISEMTVRSEGRTILTSMSVAIGTASSKFSAAMDTASRIYVEGCVKDDVPWLDKIGTFDVDLAMYGYVLLVRQQDQPGIIAACAKVLGEANINISFMTVSRTGKGEDAIMAIGLDDEPTPEVSQDHCCFWCQQGRCLLDTMCMLRWASSSCDWLSESMLVHFLAY</sequence>
<comment type="subunit">
    <text evidence="3">Homotetramer.</text>
</comment>
<dbReference type="PROSITE" id="PS00065">
    <property type="entry name" value="D_2_HYDROXYACID_DH_1"/>
    <property type="match status" value="1"/>
</dbReference>
<evidence type="ECO:0000256" key="11">
    <source>
        <dbReference type="ARBA" id="ARBA00023299"/>
    </source>
</evidence>
<organism evidence="18 19">
    <name type="scientific">Ostreobium quekettii</name>
    <dbReference type="NCBI Taxonomy" id="121088"/>
    <lineage>
        <taxon>Eukaryota</taxon>
        <taxon>Viridiplantae</taxon>
        <taxon>Chlorophyta</taxon>
        <taxon>core chlorophytes</taxon>
        <taxon>Ulvophyceae</taxon>
        <taxon>TCBD clade</taxon>
        <taxon>Bryopsidales</taxon>
        <taxon>Ostreobineae</taxon>
        <taxon>Ostreobiaceae</taxon>
        <taxon>Ostreobium</taxon>
    </lineage>
</organism>
<feature type="domain" description="ACT" evidence="15">
    <location>
        <begin position="538"/>
        <end position="593"/>
    </location>
</feature>
<evidence type="ECO:0000256" key="9">
    <source>
        <dbReference type="ARBA" id="ARBA00023002"/>
    </source>
</evidence>
<gene>
    <name evidence="18" type="ORF">OSTQU699_LOCUS8563</name>
</gene>
<evidence type="ECO:0000259" key="16">
    <source>
        <dbReference type="Pfam" id="PF02826"/>
    </source>
</evidence>
<dbReference type="PROSITE" id="PS00671">
    <property type="entry name" value="D_2_HYDROXYACID_DH_3"/>
    <property type="match status" value="1"/>
</dbReference>
<comment type="caution">
    <text evidence="18">The sequence shown here is derived from an EMBL/GenBank/DDBJ whole genome shotgun (WGS) entry which is preliminary data.</text>
</comment>
<dbReference type="SUPFAM" id="SSF51735">
    <property type="entry name" value="NAD(P)-binding Rossmann-fold domains"/>
    <property type="match status" value="1"/>
</dbReference>
<dbReference type="InterPro" id="IPR029752">
    <property type="entry name" value="D-isomer_DH_CS1"/>
</dbReference>
<dbReference type="InterPro" id="IPR002912">
    <property type="entry name" value="ACT_dom"/>
</dbReference>
<dbReference type="GO" id="GO:0051287">
    <property type="term" value="F:NAD binding"/>
    <property type="evidence" value="ECO:0007669"/>
    <property type="project" value="UniProtKB-UniRule"/>
</dbReference>
<dbReference type="AlphaFoldDB" id="A0A8S1JCL5"/>
<keyword evidence="6" id="KW-0597">Phosphoprotein</keyword>
<evidence type="ECO:0000256" key="5">
    <source>
        <dbReference type="ARBA" id="ARBA00021582"/>
    </source>
</evidence>
<proteinExistence type="inferred from homology"/>
<feature type="domain" description="D-isomer specific 2-hydroxyacid dehydrogenase catalytic" evidence="14">
    <location>
        <begin position="76"/>
        <end position="385"/>
    </location>
</feature>
<reference evidence="18" key="1">
    <citation type="submission" date="2020-12" db="EMBL/GenBank/DDBJ databases">
        <authorList>
            <person name="Iha C."/>
        </authorList>
    </citation>
    <scope>NUCLEOTIDE SEQUENCE</scope>
</reference>
<dbReference type="Pfam" id="PF19304">
    <property type="entry name" value="PGDH_inter"/>
    <property type="match status" value="1"/>
</dbReference>
<keyword evidence="11 13" id="KW-0718">Serine biosynthesis</keyword>
<dbReference type="InterPro" id="IPR045865">
    <property type="entry name" value="ACT-like_dom_sf"/>
</dbReference>
<keyword evidence="8" id="KW-0007">Acetylation</keyword>
<name>A0A8S1JCL5_9CHLO</name>
<keyword evidence="9 13" id="KW-0560">Oxidoreductase</keyword>
<dbReference type="EC" id="1.1.1.95" evidence="4 13"/>
<dbReference type="GO" id="GO:0006564">
    <property type="term" value="P:L-serine biosynthetic process"/>
    <property type="evidence" value="ECO:0007669"/>
    <property type="project" value="UniProtKB-KW"/>
</dbReference>
<dbReference type="Gene3D" id="3.30.70.260">
    <property type="match status" value="1"/>
</dbReference>
<dbReference type="CDD" id="cd12173">
    <property type="entry name" value="PGDH_4"/>
    <property type="match status" value="1"/>
</dbReference>
<evidence type="ECO:0000256" key="2">
    <source>
        <dbReference type="ARBA" id="ARBA00005854"/>
    </source>
</evidence>
<evidence type="ECO:0000256" key="13">
    <source>
        <dbReference type="RuleBase" id="RU363003"/>
    </source>
</evidence>
<dbReference type="Pfam" id="PF01842">
    <property type="entry name" value="ACT"/>
    <property type="match status" value="1"/>
</dbReference>
<dbReference type="InterPro" id="IPR006139">
    <property type="entry name" value="D-isomer_2_OHA_DH_cat_dom"/>
</dbReference>
<evidence type="ECO:0000256" key="12">
    <source>
        <dbReference type="ARBA" id="ARBA00048731"/>
    </source>
</evidence>
<evidence type="ECO:0000256" key="6">
    <source>
        <dbReference type="ARBA" id="ARBA00022553"/>
    </source>
</evidence>
<dbReference type="PANTHER" id="PTHR42938:SF22">
    <property type="entry name" value="D-3-PHOSPHOGLYCERATE DEHYDROGENASE"/>
    <property type="match status" value="1"/>
</dbReference>
<feature type="domain" description="D-3-phosphoglycerate dehydrogenase ASB" evidence="17">
    <location>
        <begin position="396"/>
        <end position="503"/>
    </location>
</feature>
<comment type="catalytic activity">
    <reaction evidence="12 13">
        <text>(2R)-3-phosphoglycerate + NAD(+) = 3-phosphooxypyruvate + NADH + H(+)</text>
        <dbReference type="Rhea" id="RHEA:12641"/>
        <dbReference type="ChEBI" id="CHEBI:15378"/>
        <dbReference type="ChEBI" id="CHEBI:18110"/>
        <dbReference type="ChEBI" id="CHEBI:57540"/>
        <dbReference type="ChEBI" id="CHEBI:57945"/>
        <dbReference type="ChEBI" id="CHEBI:58272"/>
        <dbReference type="EC" id="1.1.1.95"/>
    </reaction>
</comment>
<dbReference type="CDD" id="cd04903">
    <property type="entry name" value="ACT_LSD"/>
    <property type="match status" value="1"/>
</dbReference>
<dbReference type="GO" id="GO:0009536">
    <property type="term" value="C:plastid"/>
    <property type="evidence" value="ECO:0007669"/>
    <property type="project" value="UniProtKB-ARBA"/>
</dbReference>
<evidence type="ECO:0000259" key="15">
    <source>
        <dbReference type="Pfam" id="PF01842"/>
    </source>
</evidence>
<dbReference type="GO" id="GO:0004617">
    <property type="term" value="F:phosphoglycerate dehydrogenase activity"/>
    <property type="evidence" value="ECO:0007669"/>
    <property type="project" value="UniProtKB-EC"/>
</dbReference>
<dbReference type="EMBL" id="CAJHUC010002115">
    <property type="protein sequence ID" value="CAD7703206.1"/>
    <property type="molecule type" value="Genomic_DNA"/>
</dbReference>
<keyword evidence="10 13" id="KW-0520">NAD</keyword>
<dbReference type="Gene3D" id="3.40.50.720">
    <property type="entry name" value="NAD(P)-binding Rossmann-like Domain"/>
    <property type="match status" value="2"/>
</dbReference>
<dbReference type="InterPro" id="IPR036291">
    <property type="entry name" value="NAD(P)-bd_dom_sf"/>
</dbReference>
<dbReference type="InterPro" id="IPR006236">
    <property type="entry name" value="PGDH"/>
</dbReference>
<accession>A0A8S1JCL5</accession>
<evidence type="ECO:0000313" key="19">
    <source>
        <dbReference type="Proteomes" id="UP000708148"/>
    </source>
</evidence>
<dbReference type="SUPFAM" id="SSF55021">
    <property type="entry name" value="ACT-like"/>
    <property type="match status" value="1"/>
</dbReference>
<dbReference type="InterPro" id="IPR029009">
    <property type="entry name" value="ASB_dom_sf"/>
</dbReference>
<comment type="similarity">
    <text evidence="2 13">Belongs to the D-isomer specific 2-hydroxyacid dehydrogenase family.</text>
</comment>
<dbReference type="Gene3D" id="3.30.1330.90">
    <property type="entry name" value="D-3-phosphoglycerate dehydrogenase, domain 3"/>
    <property type="match status" value="1"/>
</dbReference>
<dbReference type="InterPro" id="IPR029753">
    <property type="entry name" value="D-isomer_DH_CS"/>
</dbReference>
<evidence type="ECO:0000256" key="8">
    <source>
        <dbReference type="ARBA" id="ARBA00022990"/>
    </source>
</evidence>
<keyword evidence="7 13" id="KW-0028">Amino-acid biosynthesis</keyword>
<keyword evidence="19" id="KW-1185">Reference proteome</keyword>
<evidence type="ECO:0000259" key="14">
    <source>
        <dbReference type="Pfam" id="PF00389"/>
    </source>
</evidence>
<dbReference type="FunFam" id="3.40.50.720:FF:000021">
    <property type="entry name" value="D-3-phosphoglycerate dehydrogenase"/>
    <property type="match status" value="1"/>
</dbReference>
<comment type="pathway">
    <text evidence="1 13">Amino-acid biosynthesis; L-serine biosynthesis; L-serine from 3-phospho-D-glycerate: step 1/3.</text>
</comment>
<dbReference type="OrthoDB" id="298012at2759"/>
<evidence type="ECO:0000256" key="3">
    <source>
        <dbReference type="ARBA" id="ARBA00011881"/>
    </source>
</evidence>
<dbReference type="FunFam" id="3.30.70.260:FF:000008">
    <property type="entry name" value="D-3-phosphoglycerate dehydrogenase, chloroplastic"/>
    <property type="match status" value="1"/>
</dbReference>
<dbReference type="NCBIfam" id="TIGR01327">
    <property type="entry name" value="PGDH"/>
    <property type="match status" value="1"/>
</dbReference>
<feature type="domain" description="D-isomer specific 2-hydroxyacid dehydrogenase NAD-binding" evidence="16">
    <location>
        <begin position="178"/>
        <end position="353"/>
    </location>
</feature>
<evidence type="ECO:0000256" key="10">
    <source>
        <dbReference type="ARBA" id="ARBA00023027"/>
    </source>
</evidence>
<dbReference type="FunFam" id="3.30.1330.90:FF:000003">
    <property type="entry name" value="D-3-phosphoglycerate dehydrogenase"/>
    <property type="match status" value="1"/>
</dbReference>
<evidence type="ECO:0000256" key="1">
    <source>
        <dbReference type="ARBA" id="ARBA00005216"/>
    </source>
</evidence>
<dbReference type="InterPro" id="IPR045626">
    <property type="entry name" value="PGDH_ASB_dom"/>
</dbReference>
<dbReference type="PROSITE" id="PS00670">
    <property type="entry name" value="D_2_HYDROXYACID_DH_2"/>
    <property type="match status" value="1"/>
</dbReference>
<evidence type="ECO:0000259" key="17">
    <source>
        <dbReference type="Pfam" id="PF19304"/>
    </source>
</evidence>
<dbReference type="Pfam" id="PF02826">
    <property type="entry name" value="2-Hacid_dh_C"/>
    <property type="match status" value="1"/>
</dbReference>
<evidence type="ECO:0000256" key="4">
    <source>
        <dbReference type="ARBA" id="ARBA00013143"/>
    </source>
</evidence>